<dbReference type="EMBL" id="JAPTMY010000013">
    <property type="protein sequence ID" value="MCZ0857873.1"/>
    <property type="molecule type" value="Genomic_DNA"/>
</dbReference>
<gene>
    <name evidence="4" type="ORF">OHJ16_07425</name>
</gene>
<dbReference type="PANTHER" id="PTHR43767:SF1">
    <property type="entry name" value="NONRIBOSOMAL PEPTIDE SYNTHASE PES1 (EUROFUNG)-RELATED"/>
    <property type="match status" value="1"/>
</dbReference>
<evidence type="ECO:0000256" key="1">
    <source>
        <dbReference type="SAM" id="MobiDB-lite"/>
    </source>
</evidence>
<accession>A0ABT4I802</accession>
<evidence type="ECO:0000313" key="4">
    <source>
        <dbReference type="EMBL" id="MCZ0857873.1"/>
    </source>
</evidence>
<evidence type="ECO:0000259" key="3">
    <source>
        <dbReference type="Pfam" id="PF13193"/>
    </source>
</evidence>
<feature type="compositionally biased region" description="Basic and acidic residues" evidence="1">
    <location>
        <begin position="632"/>
        <end position="642"/>
    </location>
</feature>
<name>A0ABT4I802_9ACTO</name>
<proteinExistence type="predicted"/>
<protein>
    <submittedName>
        <fullName evidence="4">AMP-binding protein</fullName>
    </submittedName>
</protein>
<sequence>MSRSDAASAPEPRSTGSAAVPDAPARPHYAPGVPGVVSPVTEPLSRMLDDAVRRFPDRVALDFLGQATTYRRLGEQVACAAEALRRLGVGRGDVVGVILPNCPQHVVIAYAAWRIGAIVAEHNPLAPAAQIREQIELHHGRVLIAWEKSLARLVQTTGSLEGAGMAGLRVLAVDLSRGLPWTSRLALRLPVAAARSRRSELRGRVPAGVASFDDLVATATPLPVGHPLPGVDAVAVLLYTGGTTGVPKAVKLTHANARSNAEMSLAWASRTCEAGEETFYAVLPFFHAFGLSLSLLCAVGLAATQVVLPKFGADMVLSAWKRHPATFFPGVPVMFDRIVSRARATGADLTSCKIAVCGAAPNPRAVAEAWERATGGVIIEGYGMTETSPIILGNPISPERRAGTLGVPYPSTEVRVVDPEDPEREVAPGDIGELIVRGPQVFAGYWENPEETGAVMLPGGWLRTGDLVRQEDDGFYVIADRRKELIISGGFNVYPTEVEAAVRSMPQVEEVAVVGLPAESGNESVVAAILPKEGQTVTLEQVRAWAEKTLSHYALPRQIAILSEMPRSQIGKVLRRVVREELLAAREAASGAASAAATASASAASAIVERLGEAGARSEGRRGAGTASRPAPPDRRARGDAG</sequence>
<keyword evidence="5" id="KW-1185">Reference proteome</keyword>
<feature type="region of interest" description="Disordered" evidence="1">
    <location>
        <begin position="1"/>
        <end position="35"/>
    </location>
</feature>
<dbReference type="Pfam" id="PF13193">
    <property type="entry name" value="AMP-binding_C"/>
    <property type="match status" value="1"/>
</dbReference>
<dbReference type="Gene3D" id="3.40.50.12780">
    <property type="entry name" value="N-terminal domain of ligase-like"/>
    <property type="match status" value="1"/>
</dbReference>
<organism evidence="4 5">
    <name type="scientific">Actinomyces israelii</name>
    <dbReference type="NCBI Taxonomy" id="1659"/>
    <lineage>
        <taxon>Bacteria</taxon>
        <taxon>Bacillati</taxon>
        <taxon>Actinomycetota</taxon>
        <taxon>Actinomycetes</taxon>
        <taxon>Actinomycetales</taxon>
        <taxon>Actinomycetaceae</taxon>
        <taxon>Actinomyces</taxon>
    </lineage>
</organism>
<dbReference type="Gene3D" id="3.30.300.30">
    <property type="match status" value="1"/>
</dbReference>
<feature type="compositionally biased region" description="Basic and acidic residues" evidence="1">
    <location>
        <begin position="613"/>
        <end position="622"/>
    </location>
</feature>
<dbReference type="InterPro" id="IPR042099">
    <property type="entry name" value="ANL_N_sf"/>
</dbReference>
<comment type="caution">
    <text evidence="4">The sequence shown here is derived from an EMBL/GenBank/DDBJ whole genome shotgun (WGS) entry which is preliminary data.</text>
</comment>
<dbReference type="PANTHER" id="PTHR43767">
    <property type="entry name" value="LONG-CHAIN-FATTY-ACID--COA LIGASE"/>
    <property type="match status" value="1"/>
</dbReference>
<dbReference type="InterPro" id="IPR025110">
    <property type="entry name" value="AMP-bd_C"/>
</dbReference>
<dbReference type="Proteomes" id="UP001072034">
    <property type="component" value="Unassembled WGS sequence"/>
</dbReference>
<reference evidence="4" key="1">
    <citation type="submission" date="2022-10" db="EMBL/GenBank/DDBJ databases">
        <title>Genome sequence of Actinomyces israelii ATCC 10048.</title>
        <authorList>
            <person name="Watt R.M."/>
            <person name="Tong W.M."/>
        </authorList>
    </citation>
    <scope>NUCLEOTIDE SEQUENCE</scope>
    <source>
        <strain evidence="4">ATCC 10048</strain>
    </source>
</reference>
<dbReference type="SUPFAM" id="SSF56801">
    <property type="entry name" value="Acetyl-CoA synthetase-like"/>
    <property type="match status" value="1"/>
</dbReference>
<evidence type="ECO:0000313" key="5">
    <source>
        <dbReference type="Proteomes" id="UP001072034"/>
    </source>
</evidence>
<feature type="region of interest" description="Disordered" evidence="1">
    <location>
        <begin position="613"/>
        <end position="642"/>
    </location>
</feature>
<dbReference type="InterPro" id="IPR000873">
    <property type="entry name" value="AMP-dep_synth/lig_dom"/>
</dbReference>
<feature type="domain" description="AMP-dependent synthetase/ligase" evidence="2">
    <location>
        <begin position="49"/>
        <end position="446"/>
    </location>
</feature>
<dbReference type="Pfam" id="PF00501">
    <property type="entry name" value="AMP-binding"/>
    <property type="match status" value="1"/>
</dbReference>
<dbReference type="InterPro" id="IPR045851">
    <property type="entry name" value="AMP-bd_C_sf"/>
</dbReference>
<dbReference type="InterPro" id="IPR050237">
    <property type="entry name" value="ATP-dep_AMP-bd_enzyme"/>
</dbReference>
<evidence type="ECO:0000259" key="2">
    <source>
        <dbReference type="Pfam" id="PF00501"/>
    </source>
</evidence>
<feature type="domain" description="AMP-binding enzyme C-terminal" evidence="3">
    <location>
        <begin position="497"/>
        <end position="572"/>
    </location>
</feature>
<dbReference type="PROSITE" id="PS00455">
    <property type="entry name" value="AMP_BINDING"/>
    <property type="match status" value="1"/>
</dbReference>
<dbReference type="InterPro" id="IPR020845">
    <property type="entry name" value="AMP-binding_CS"/>
</dbReference>